<dbReference type="InterPro" id="IPR001841">
    <property type="entry name" value="Znf_RING"/>
</dbReference>
<sequence length="138" mass="15717">MSSTLSETAPSRLQRYDLLYSSTTRAANDAECCICFDPCFASADQEGLQLRCKHTVHDDCLLDWSREKSCCPLCRAEMFLPAGKKYAVPFEFEGELVVSEQVLRELEKGNQGLVEGWREVGERWNTQGHFVALVVEWF</sequence>
<accession>A0A6A6ZHC9</accession>
<dbReference type="EMBL" id="MU006241">
    <property type="protein sequence ID" value="KAF2820376.1"/>
    <property type="molecule type" value="Genomic_DNA"/>
</dbReference>
<keyword evidence="1" id="KW-0863">Zinc-finger</keyword>
<proteinExistence type="predicted"/>
<dbReference type="PROSITE" id="PS50089">
    <property type="entry name" value="ZF_RING_2"/>
    <property type="match status" value="1"/>
</dbReference>
<keyword evidence="1" id="KW-0862">Zinc</keyword>
<evidence type="ECO:0000256" key="1">
    <source>
        <dbReference type="PROSITE-ProRule" id="PRU00175"/>
    </source>
</evidence>
<organism evidence="3 4">
    <name type="scientific">Ophiobolus disseminans</name>
    <dbReference type="NCBI Taxonomy" id="1469910"/>
    <lineage>
        <taxon>Eukaryota</taxon>
        <taxon>Fungi</taxon>
        <taxon>Dikarya</taxon>
        <taxon>Ascomycota</taxon>
        <taxon>Pezizomycotina</taxon>
        <taxon>Dothideomycetes</taxon>
        <taxon>Pleosporomycetidae</taxon>
        <taxon>Pleosporales</taxon>
        <taxon>Pleosporineae</taxon>
        <taxon>Phaeosphaeriaceae</taxon>
        <taxon>Ophiobolus</taxon>
    </lineage>
</organism>
<protein>
    <recommendedName>
        <fullName evidence="2">RING-type domain-containing protein</fullName>
    </recommendedName>
</protein>
<dbReference type="Pfam" id="PF13639">
    <property type="entry name" value="zf-RING_2"/>
    <property type="match status" value="1"/>
</dbReference>
<dbReference type="GO" id="GO:0008270">
    <property type="term" value="F:zinc ion binding"/>
    <property type="evidence" value="ECO:0007669"/>
    <property type="project" value="UniProtKB-KW"/>
</dbReference>
<keyword evidence="4" id="KW-1185">Reference proteome</keyword>
<dbReference type="AlphaFoldDB" id="A0A6A6ZHC9"/>
<keyword evidence="1" id="KW-0479">Metal-binding</keyword>
<feature type="domain" description="RING-type" evidence="2">
    <location>
        <begin position="32"/>
        <end position="75"/>
    </location>
</feature>
<dbReference type="SUPFAM" id="SSF57850">
    <property type="entry name" value="RING/U-box"/>
    <property type="match status" value="1"/>
</dbReference>
<dbReference type="OrthoDB" id="8062037at2759"/>
<dbReference type="Gene3D" id="3.30.40.10">
    <property type="entry name" value="Zinc/RING finger domain, C3HC4 (zinc finger)"/>
    <property type="match status" value="1"/>
</dbReference>
<dbReference type="Proteomes" id="UP000799424">
    <property type="component" value="Unassembled WGS sequence"/>
</dbReference>
<reference evidence="3" key="1">
    <citation type="journal article" date="2020" name="Stud. Mycol.">
        <title>101 Dothideomycetes genomes: a test case for predicting lifestyles and emergence of pathogens.</title>
        <authorList>
            <person name="Haridas S."/>
            <person name="Albert R."/>
            <person name="Binder M."/>
            <person name="Bloem J."/>
            <person name="Labutti K."/>
            <person name="Salamov A."/>
            <person name="Andreopoulos B."/>
            <person name="Baker S."/>
            <person name="Barry K."/>
            <person name="Bills G."/>
            <person name="Bluhm B."/>
            <person name="Cannon C."/>
            <person name="Castanera R."/>
            <person name="Culley D."/>
            <person name="Daum C."/>
            <person name="Ezra D."/>
            <person name="Gonzalez J."/>
            <person name="Henrissat B."/>
            <person name="Kuo A."/>
            <person name="Liang C."/>
            <person name="Lipzen A."/>
            <person name="Lutzoni F."/>
            <person name="Magnuson J."/>
            <person name="Mondo S."/>
            <person name="Nolan M."/>
            <person name="Ohm R."/>
            <person name="Pangilinan J."/>
            <person name="Park H.-J."/>
            <person name="Ramirez L."/>
            <person name="Alfaro M."/>
            <person name="Sun H."/>
            <person name="Tritt A."/>
            <person name="Yoshinaga Y."/>
            <person name="Zwiers L.-H."/>
            <person name="Turgeon B."/>
            <person name="Goodwin S."/>
            <person name="Spatafora J."/>
            <person name="Crous P."/>
            <person name="Grigoriev I."/>
        </authorList>
    </citation>
    <scope>NUCLEOTIDE SEQUENCE</scope>
    <source>
        <strain evidence="3">CBS 113818</strain>
    </source>
</reference>
<dbReference type="InterPro" id="IPR013083">
    <property type="entry name" value="Znf_RING/FYVE/PHD"/>
</dbReference>
<evidence type="ECO:0000313" key="3">
    <source>
        <dbReference type="EMBL" id="KAF2820376.1"/>
    </source>
</evidence>
<evidence type="ECO:0000313" key="4">
    <source>
        <dbReference type="Proteomes" id="UP000799424"/>
    </source>
</evidence>
<name>A0A6A6ZHC9_9PLEO</name>
<gene>
    <name evidence="3" type="ORF">CC86DRAFT_374530</name>
</gene>
<evidence type="ECO:0000259" key="2">
    <source>
        <dbReference type="PROSITE" id="PS50089"/>
    </source>
</evidence>